<dbReference type="InterPro" id="IPR051309">
    <property type="entry name" value="ABCF_ATPase"/>
</dbReference>
<feature type="coiled-coil region" evidence="3">
    <location>
        <begin position="590"/>
        <end position="651"/>
    </location>
</feature>
<dbReference type="InterPro" id="IPR032524">
    <property type="entry name" value="ABC_tran_C"/>
</dbReference>
<evidence type="ECO:0000313" key="7">
    <source>
        <dbReference type="Proteomes" id="UP000199400"/>
    </source>
</evidence>
<evidence type="ECO:0000256" key="4">
    <source>
        <dbReference type="SAM" id="MobiDB-lite"/>
    </source>
</evidence>
<dbReference type="STRING" id="54.SAMN02745121_00803"/>
<dbReference type="PANTHER" id="PTHR42855:SF1">
    <property type="entry name" value="ABC TRANSPORTER DOMAIN-CONTAINING PROTEIN"/>
    <property type="match status" value="1"/>
</dbReference>
<gene>
    <name evidence="6" type="ORF">SAMN02745121_00803</name>
</gene>
<dbReference type="FunFam" id="3.40.50.300:FF:000011">
    <property type="entry name" value="Putative ABC transporter ATP-binding component"/>
    <property type="match status" value="1"/>
</dbReference>
<dbReference type="GO" id="GO:0005524">
    <property type="term" value="F:ATP binding"/>
    <property type="evidence" value="ECO:0007669"/>
    <property type="project" value="UniProtKB-KW"/>
</dbReference>
<dbReference type="InterPro" id="IPR003593">
    <property type="entry name" value="AAA+_ATPase"/>
</dbReference>
<dbReference type="Gene3D" id="1.10.287.380">
    <property type="entry name" value="Valyl-tRNA synthetase, C-terminal domain"/>
    <property type="match status" value="1"/>
</dbReference>
<dbReference type="Pfam" id="PF00005">
    <property type="entry name" value="ABC_tran"/>
    <property type="match status" value="2"/>
</dbReference>
<dbReference type="InterPro" id="IPR027417">
    <property type="entry name" value="P-loop_NTPase"/>
</dbReference>
<proteinExistence type="predicted"/>
<feature type="domain" description="ABC transporter" evidence="5">
    <location>
        <begin position="331"/>
        <end position="560"/>
    </location>
</feature>
<feature type="domain" description="ABC transporter" evidence="5">
    <location>
        <begin position="23"/>
        <end position="277"/>
    </location>
</feature>
<dbReference type="InterPro" id="IPR003439">
    <property type="entry name" value="ABC_transporter-like_ATP-bd"/>
</dbReference>
<evidence type="ECO:0000313" key="6">
    <source>
        <dbReference type="EMBL" id="SFD59701.1"/>
    </source>
</evidence>
<evidence type="ECO:0000256" key="2">
    <source>
        <dbReference type="ARBA" id="ARBA00022840"/>
    </source>
</evidence>
<dbReference type="PROSITE" id="PS50893">
    <property type="entry name" value="ABC_TRANSPORTER_2"/>
    <property type="match status" value="2"/>
</dbReference>
<evidence type="ECO:0000259" key="5">
    <source>
        <dbReference type="PROSITE" id="PS50893"/>
    </source>
</evidence>
<dbReference type="InterPro" id="IPR032781">
    <property type="entry name" value="ABC_tran_Xtn"/>
</dbReference>
<sequence length="657" mass="70642">MSSPTIAAPAARAEVKSRPVPIASLRQVEKSYGVRRVLAGVNLTLMTGERVGLVGNNGSGKTTLARILAGLDTPDAGEVVLRRDAAIAYLEQEPHLPPGLTALEAVLSGLGQWSAARARYDAATAGLERAAGAAVDALVAEQAAAAAEIERCGGWSRAAEAESYLARLGVRDPAAPTERLSGGERRRVALAALLARRPDLAVLDEPTNHLDVAAIEWLERHLAEDYSGAVLLITHDRYILDRVCTRTFEVDRGSVYAYDGGFGAYLEAKAERMAHAQRTEANRQNFLRRELEWLRRQPKARTTKQTARVNRAEAELAKSGPPRERRVELSLEAARSGKTILELRGVTLELGRVLVRDFTLALNQGERIGVVGPNGSGKTTLLRSIAGELPPTAGEVVRGKHTAIAYLDQNRSGLDDDRSVYDNIAERRRGLELGGGHPLDIARYLERFLFDPTAYAQKVGSLSGGERARVALAVLLSGASNLVLLDEPTNDLDVATLGAVEEMLLDFAGAAIIVTHDRWFLDRVATSILAFEGDGKVVRHHGNYSDYLERLAETEAAAEPQPAARPAAAPGKAGAPVARRGLNYSEKRELEGLLGKIEAAEGEVQELEARLGDPALYSGGGDQVAELVRKLDAARQRAAALVARWEELEQRSADAGA</sequence>
<dbReference type="Pfam" id="PF16326">
    <property type="entry name" value="ABC_tran_CTD"/>
    <property type="match status" value="1"/>
</dbReference>
<dbReference type="Proteomes" id="UP000199400">
    <property type="component" value="Unassembled WGS sequence"/>
</dbReference>
<dbReference type="AlphaFoldDB" id="A0A1I1TM33"/>
<keyword evidence="1" id="KW-0547">Nucleotide-binding</keyword>
<keyword evidence="3" id="KW-0175">Coiled coil</keyword>
<dbReference type="EMBL" id="FOMX01000002">
    <property type="protein sequence ID" value="SFD59701.1"/>
    <property type="molecule type" value="Genomic_DNA"/>
</dbReference>
<name>A0A1I1TM33_9BACT</name>
<dbReference type="Gene3D" id="3.40.50.300">
    <property type="entry name" value="P-loop containing nucleotide triphosphate hydrolases"/>
    <property type="match status" value="2"/>
</dbReference>
<dbReference type="PROSITE" id="PS00211">
    <property type="entry name" value="ABC_TRANSPORTER_1"/>
    <property type="match status" value="2"/>
</dbReference>
<organism evidence="6 7">
    <name type="scientific">Nannocystis exedens</name>
    <dbReference type="NCBI Taxonomy" id="54"/>
    <lineage>
        <taxon>Bacteria</taxon>
        <taxon>Pseudomonadati</taxon>
        <taxon>Myxococcota</taxon>
        <taxon>Polyangia</taxon>
        <taxon>Nannocystales</taxon>
        <taxon>Nannocystaceae</taxon>
        <taxon>Nannocystis</taxon>
    </lineage>
</organism>
<dbReference type="GO" id="GO:0003677">
    <property type="term" value="F:DNA binding"/>
    <property type="evidence" value="ECO:0007669"/>
    <property type="project" value="InterPro"/>
</dbReference>
<accession>A0A1I1TM33</accession>
<dbReference type="GO" id="GO:0016887">
    <property type="term" value="F:ATP hydrolysis activity"/>
    <property type="evidence" value="ECO:0007669"/>
    <property type="project" value="InterPro"/>
</dbReference>
<keyword evidence="2 6" id="KW-0067">ATP-binding</keyword>
<evidence type="ECO:0000256" key="1">
    <source>
        <dbReference type="ARBA" id="ARBA00022741"/>
    </source>
</evidence>
<reference evidence="7" key="1">
    <citation type="submission" date="2016-10" db="EMBL/GenBank/DDBJ databases">
        <authorList>
            <person name="Varghese N."/>
            <person name="Submissions S."/>
        </authorList>
    </citation>
    <scope>NUCLEOTIDE SEQUENCE [LARGE SCALE GENOMIC DNA]</scope>
    <source>
        <strain evidence="7">ATCC 25963</strain>
    </source>
</reference>
<dbReference type="SMART" id="SM00382">
    <property type="entry name" value="AAA"/>
    <property type="match status" value="2"/>
</dbReference>
<dbReference type="InterPro" id="IPR017871">
    <property type="entry name" value="ABC_transporter-like_CS"/>
</dbReference>
<dbReference type="PANTHER" id="PTHR42855">
    <property type="entry name" value="ABC TRANSPORTER ATP-BINDING SUBUNIT"/>
    <property type="match status" value="1"/>
</dbReference>
<dbReference type="InterPro" id="IPR037118">
    <property type="entry name" value="Val-tRNA_synth_C_sf"/>
</dbReference>
<dbReference type="CDD" id="cd03221">
    <property type="entry name" value="ABCF_EF-3"/>
    <property type="match status" value="2"/>
</dbReference>
<evidence type="ECO:0000256" key="3">
    <source>
        <dbReference type="SAM" id="Coils"/>
    </source>
</evidence>
<feature type="region of interest" description="Disordered" evidence="4">
    <location>
        <begin position="555"/>
        <end position="576"/>
    </location>
</feature>
<dbReference type="Pfam" id="PF12848">
    <property type="entry name" value="ABC_tran_Xtn"/>
    <property type="match status" value="1"/>
</dbReference>
<protein>
    <submittedName>
        <fullName evidence="6">ATP-binding cassette, subfamily F, uup</fullName>
    </submittedName>
</protein>
<keyword evidence="7" id="KW-1185">Reference proteome</keyword>
<dbReference type="SUPFAM" id="SSF52540">
    <property type="entry name" value="P-loop containing nucleoside triphosphate hydrolases"/>
    <property type="match status" value="2"/>
</dbReference>